<feature type="transmembrane region" description="Helical" evidence="2">
    <location>
        <begin position="12"/>
        <end position="31"/>
    </location>
</feature>
<evidence type="ECO:0000256" key="2">
    <source>
        <dbReference type="SAM" id="Phobius"/>
    </source>
</evidence>
<gene>
    <name evidence="3" type="ORF">RHTO0S_05e03114g</name>
</gene>
<feature type="compositionally biased region" description="Basic and acidic residues" evidence="1">
    <location>
        <begin position="172"/>
        <end position="191"/>
    </location>
</feature>
<name>A0A061AYF7_RHOTO</name>
<organism evidence="3">
    <name type="scientific">Rhodotorula toruloides</name>
    <name type="common">Yeast</name>
    <name type="synonym">Rhodosporidium toruloides</name>
    <dbReference type="NCBI Taxonomy" id="5286"/>
    <lineage>
        <taxon>Eukaryota</taxon>
        <taxon>Fungi</taxon>
        <taxon>Dikarya</taxon>
        <taxon>Basidiomycota</taxon>
        <taxon>Pucciniomycotina</taxon>
        <taxon>Microbotryomycetes</taxon>
        <taxon>Sporidiobolales</taxon>
        <taxon>Sporidiobolaceae</taxon>
        <taxon>Rhodotorula</taxon>
    </lineage>
</organism>
<keyword evidence="2" id="KW-0472">Membrane</keyword>
<keyword evidence="2" id="KW-0812">Transmembrane</keyword>
<dbReference type="AlphaFoldDB" id="A0A061AYF7"/>
<evidence type="ECO:0000313" key="3">
    <source>
        <dbReference type="EMBL" id="CDR40414.1"/>
    </source>
</evidence>
<sequence length="208" mass="22279">MKPATELTISLSVVFGTIALFLVVAASRFAYRRHKRGRSVPVDPVYEECKVRAAGQGEGVAPSPAQERWFGGSWGVTPVAQAGPNGTADRLTWTYDAGWSRSDADGTFHSSAYGSVNSANPDASTVSSSTTSGWIRESHFSRASRASRRAEKEAKKKDKKKPRVSKTSEFGAFEKDAGTKDDASDEGEKQTILEGDEAAGQGGDTVKR</sequence>
<proteinExistence type="predicted"/>
<evidence type="ECO:0000256" key="1">
    <source>
        <dbReference type="SAM" id="MobiDB-lite"/>
    </source>
</evidence>
<dbReference type="OrthoDB" id="2522448at2759"/>
<feature type="region of interest" description="Disordered" evidence="1">
    <location>
        <begin position="115"/>
        <end position="208"/>
    </location>
</feature>
<protein>
    <submittedName>
        <fullName evidence="3">RHTO0S05e03114g1_1</fullName>
    </submittedName>
</protein>
<accession>A0A061AYF7</accession>
<feature type="compositionally biased region" description="Polar residues" evidence="1">
    <location>
        <begin position="115"/>
        <end position="133"/>
    </location>
</feature>
<reference evidence="3" key="1">
    <citation type="journal article" date="2014" name="Genome Announc.">
        <title>Draft genome sequence of Rhodosporidium toruloides CECT1137, an oleaginous yeast of biotechnological interest.</title>
        <authorList>
            <person name="Morin N."/>
            <person name="Calcas X."/>
            <person name="Devillers H."/>
            <person name="Durrens P."/>
            <person name="Sherman D.J."/>
            <person name="Nicaud J.-M."/>
            <person name="Neuveglise C."/>
        </authorList>
    </citation>
    <scope>NUCLEOTIDE SEQUENCE</scope>
    <source>
        <strain evidence="3">CECT1137</strain>
    </source>
</reference>
<dbReference type="EMBL" id="LK052940">
    <property type="protein sequence ID" value="CDR40414.1"/>
    <property type="molecule type" value="Genomic_DNA"/>
</dbReference>
<keyword evidence="2" id="KW-1133">Transmembrane helix</keyword>